<comment type="caution">
    <text evidence="2">The sequence shown here is derived from an EMBL/GenBank/DDBJ whole genome shotgun (WGS) entry which is preliminary data.</text>
</comment>
<reference evidence="2 3" key="1">
    <citation type="submission" date="2021-01" db="EMBL/GenBank/DDBJ databases">
        <title>Whole genome shotgun sequence of Plantactinospora mayteni NBRC 109088.</title>
        <authorList>
            <person name="Komaki H."/>
            <person name="Tamura T."/>
        </authorList>
    </citation>
    <scope>NUCLEOTIDE SEQUENCE [LARGE SCALE GENOMIC DNA]</scope>
    <source>
        <strain evidence="2 3">NBRC 109088</strain>
    </source>
</reference>
<gene>
    <name evidence="2" type="ORF">Pma05_02580</name>
</gene>
<dbReference type="Proteomes" id="UP000621500">
    <property type="component" value="Unassembled WGS sequence"/>
</dbReference>
<name>A0ABQ4EG25_9ACTN</name>
<evidence type="ECO:0000259" key="1">
    <source>
        <dbReference type="Pfam" id="PF11203"/>
    </source>
</evidence>
<accession>A0ABQ4EG25</accession>
<evidence type="ECO:0000313" key="2">
    <source>
        <dbReference type="EMBL" id="GIG93685.1"/>
    </source>
</evidence>
<organism evidence="2 3">
    <name type="scientific">Plantactinospora mayteni</name>
    <dbReference type="NCBI Taxonomy" id="566021"/>
    <lineage>
        <taxon>Bacteria</taxon>
        <taxon>Bacillati</taxon>
        <taxon>Actinomycetota</taxon>
        <taxon>Actinomycetes</taxon>
        <taxon>Micromonosporales</taxon>
        <taxon>Micromonosporaceae</taxon>
        <taxon>Plantactinospora</taxon>
    </lineage>
</organism>
<evidence type="ECO:0000313" key="3">
    <source>
        <dbReference type="Proteomes" id="UP000621500"/>
    </source>
</evidence>
<dbReference type="RefSeq" id="WP_203855359.1">
    <property type="nucleotide sequence ID" value="NZ_BAAAZQ010000003.1"/>
</dbReference>
<proteinExistence type="predicted"/>
<dbReference type="EMBL" id="BONX01000002">
    <property type="protein sequence ID" value="GIG93685.1"/>
    <property type="molecule type" value="Genomic_DNA"/>
</dbReference>
<feature type="domain" description="Type VII secretion system protein EccE" evidence="1">
    <location>
        <begin position="196"/>
        <end position="294"/>
    </location>
</feature>
<dbReference type="InterPro" id="IPR050051">
    <property type="entry name" value="EccE_dom"/>
</dbReference>
<dbReference type="Pfam" id="PF11203">
    <property type="entry name" value="EccE"/>
    <property type="match status" value="1"/>
</dbReference>
<protein>
    <recommendedName>
        <fullName evidence="1">Type VII secretion system protein EccE domain-containing protein</fullName>
    </recommendedName>
</protein>
<sequence length="417" mass="43410">MPELMAVGRPTGRFGTVQLVAVELTLFAVGTAVYALSPGQGALTGAVAAVLLVGTFGRSGGRWWYEVAGARLRLARRRRARLRSPHRAWAYDPLLAILPPGPSTTTVTDRSGTIGVGQDALGWFAAIAVRHPDALSGDHRATLRLDWLAGLAADPALPASTLQVVVRHSALPVADVDPRTAATQSYLELCRMLSVPAHHDVWIATRLAAPDAVPMAADRGGGPAGVHRALAAALARVGTGLTNLGIEHTVLDGDGLRQALAYSCGLDGVAAPVPAQERWSRWQGQHRVQVCFAVRSWPAKPPGNPPAKPSANISVGKAANTSVDLLRALTQVPSAVDVSVAVVFGRRHDSGTPHRGAATARTLVRVTAAPESVDACVRQLLANAASAGVRLVRLNGEHATGVYATAPTGATLGLVSR</sequence>
<keyword evidence="3" id="KW-1185">Reference proteome</keyword>